<feature type="domain" description="Isochorismatase-like" evidence="3">
    <location>
        <begin position="29"/>
        <end position="191"/>
    </location>
</feature>
<keyword evidence="1 4" id="KW-0378">Hydrolase</keyword>
<dbReference type="EC" id="3.3.2.1" evidence="4"/>
<dbReference type="InterPro" id="IPR000868">
    <property type="entry name" value="Isochorismatase-like_dom"/>
</dbReference>
<proteinExistence type="predicted"/>
<dbReference type="Pfam" id="PF00857">
    <property type="entry name" value="Isochorismatase"/>
    <property type="match status" value="1"/>
</dbReference>
<reference evidence="4 5" key="1">
    <citation type="submission" date="2019-11" db="EMBL/GenBank/DDBJ databases">
        <authorList>
            <person name="Criscuolo A."/>
        </authorList>
    </citation>
    <scope>NUCLEOTIDE SEQUENCE [LARGE SCALE GENOMIC DNA]</scope>
    <source>
        <strain evidence="4">CIP111667</strain>
    </source>
</reference>
<name>A0A7M4DRW3_9MICO</name>
<evidence type="ECO:0000256" key="2">
    <source>
        <dbReference type="SAM" id="MobiDB-lite"/>
    </source>
</evidence>
<sequence>MTEHAGDTHDPRDTWLRPKMHGPTRNGMALLIIDMQNAYFENPALAAVLPALLEHANELIRAARAAGRPVILVRTVHARDRSTWTLNMLDDDEGFAFPGTEQAAYVEGLQVGDAADIGKTRDNAFHGTRLREVIVELGVRHLLIGGVSTHSCVAQTAMAAFAEDLHVAIAGDVIASENPYLSEAALTFLSEEMRQPVLDQDSCLELLRG</sequence>
<evidence type="ECO:0000313" key="4">
    <source>
        <dbReference type="EMBL" id="VZO40207.1"/>
    </source>
</evidence>
<keyword evidence="5" id="KW-1185">Reference proteome</keyword>
<dbReference type="EMBL" id="CACRYJ010000068">
    <property type="protein sequence ID" value="VZO40207.1"/>
    <property type="molecule type" value="Genomic_DNA"/>
</dbReference>
<evidence type="ECO:0000256" key="1">
    <source>
        <dbReference type="ARBA" id="ARBA00022801"/>
    </source>
</evidence>
<dbReference type="PANTHER" id="PTHR43540">
    <property type="entry name" value="PEROXYUREIDOACRYLATE/UREIDOACRYLATE AMIDOHYDROLASE-RELATED"/>
    <property type="match status" value="1"/>
</dbReference>
<evidence type="ECO:0000313" key="5">
    <source>
        <dbReference type="Proteomes" id="UP000419743"/>
    </source>
</evidence>
<dbReference type="Proteomes" id="UP000419743">
    <property type="component" value="Unassembled WGS sequence"/>
</dbReference>
<gene>
    <name evidence="4" type="primary">vibB</name>
    <name evidence="4" type="ORF">HALOF300_04910</name>
</gene>
<feature type="region of interest" description="Disordered" evidence="2">
    <location>
        <begin position="1"/>
        <end position="20"/>
    </location>
</feature>
<dbReference type="InterPro" id="IPR050272">
    <property type="entry name" value="Isochorismatase-like_hydrls"/>
</dbReference>
<dbReference type="PANTHER" id="PTHR43540:SF15">
    <property type="entry name" value="BLR5631 PROTEIN"/>
    <property type="match status" value="1"/>
</dbReference>
<dbReference type="SUPFAM" id="SSF52499">
    <property type="entry name" value="Isochorismatase-like hydrolases"/>
    <property type="match status" value="1"/>
</dbReference>
<protein>
    <submittedName>
        <fullName evidence="4">Vibriobactin-specific isochorismatase</fullName>
        <ecNumber evidence="4">3.3.2.1</ecNumber>
    </submittedName>
</protein>
<dbReference type="CDD" id="cd00431">
    <property type="entry name" value="cysteine_hydrolases"/>
    <property type="match status" value="1"/>
</dbReference>
<organism evidence="4 5">
    <name type="scientific">Occultella aeris</name>
    <dbReference type="NCBI Taxonomy" id="2761496"/>
    <lineage>
        <taxon>Bacteria</taxon>
        <taxon>Bacillati</taxon>
        <taxon>Actinomycetota</taxon>
        <taxon>Actinomycetes</taxon>
        <taxon>Micrococcales</taxon>
        <taxon>Ruaniaceae</taxon>
        <taxon>Occultella</taxon>
    </lineage>
</organism>
<evidence type="ECO:0000259" key="3">
    <source>
        <dbReference type="Pfam" id="PF00857"/>
    </source>
</evidence>
<dbReference type="AlphaFoldDB" id="A0A7M4DRW3"/>
<dbReference type="InterPro" id="IPR036380">
    <property type="entry name" value="Isochorismatase-like_sf"/>
</dbReference>
<dbReference type="Gene3D" id="3.40.50.850">
    <property type="entry name" value="Isochorismatase-like"/>
    <property type="match status" value="1"/>
</dbReference>
<dbReference type="RefSeq" id="WP_231955736.1">
    <property type="nucleotide sequence ID" value="NZ_CACRYJ010000068.1"/>
</dbReference>
<comment type="caution">
    <text evidence="4">The sequence shown here is derived from an EMBL/GenBank/DDBJ whole genome shotgun (WGS) entry which is preliminary data.</text>
</comment>
<accession>A0A7M4DRW3</accession>
<dbReference type="GO" id="GO:0008908">
    <property type="term" value="F:isochorismatase activity"/>
    <property type="evidence" value="ECO:0007669"/>
    <property type="project" value="UniProtKB-EC"/>
</dbReference>
<feature type="compositionally biased region" description="Basic and acidic residues" evidence="2">
    <location>
        <begin position="1"/>
        <end position="16"/>
    </location>
</feature>